<dbReference type="Gene3D" id="1.10.510.10">
    <property type="entry name" value="Transferase(Phosphotransferase) domain 1"/>
    <property type="match status" value="1"/>
</dbReference>
<evidence type="ECO:0000256" key="1">
    <source>
        <dbReference type="SAM" id="Phobius"/>
    </source>
</evidence>
<proteinExistence type="predicted"/>
<comment type="caution">
    <text evidence="3">The sequence shown here is derived from an EMBL/GenBank/DDBJ whole genome shotgun (WGS) entry which is preliminary data.</text>
</comment>
<dbReference type="InterPro" id="IPR011009">
    <property type="entry name" value="Kinase-like_dom_sf"/>
</dbReference>
<dbReference type="GO" id="GO:0005524">
    <property type="term" value="F:ATP binding"/>
    <property type="evidence" value="ECO:0007669"/>
    <property type="project" value="InterPro"/>
</dbReference>
<keyword evidence="4" id="KW-1185">Reference proteome</keyword>
<keyword evidence="1" id="KW-0472">Membrane</keyword>
<dbReference type="PROSITE" id="PS50011">
    <property type="entry name" value="PROTEIN_KINASE_DOM"/>
    <property type="match status" value="1"/>
</dbReference>
<evidence type="ECO:0000259" key="2">
    <source>
        <dbReference type="PROSITE" id="PS50011"/>
    </source>
</evidence>
<dbReference type="InterPro" id="IPR040976">
    <property type="entry name" value="Pkinase_fungal"/>
</dbReference>
<evidence type="ECO:0000313" key="3">
    <source>
        <dbReference type="EMBL" id="KAG1891659.1"/>
    </source>
</evidence>
<gene>
    <name evidence="3" type="ORF">F5891DRAFT_1197568</name>
</gene>
<name>A0AAD4HEI8_9AGAM</name>
<protein>
    <recommendedName>
        <fullName evidence="2">Protein kinase domain-containing protein</fullName>
    </recommendedName>
</protein>
<dbReference type="GO" id="GO:0004672">
    <property type="term" value="F:protein kinase activity"/>
    <property type="evidence" value="ECO:0007669"/>
    <property type="project" value="InterPro"/>
</dbReference>
<dbReference type="AlphaFoldDB" id="A0AAD4HEI8"/>
<dbReference type="SUPFAM" id="SSF56112">
    <property type="entry name" value="Protein kinase-like (PK-like)"/>
    <property type="match status" value="1"/>
</dbReference>
<feature type="domain" description="Protein kinase" evidence="2">
    <location>
        <begin position="1"/>
        <end position="185"/>
    </location>
</feature>
<reference evidence="3" key="1">
    <citation type="journal article" date="2020" name="New Phytol.">
        <title>Comparative genomics reveals dynamic genome evolution in host specialist ectomycorrhizal fungi.</title>
        <authorList>
            <person name="Lofgren L.A."/>
            <person name="Nguyen N.H."/>
            <person name="Vilgalys R."/>
            <person name="Ruytinx J."/>
            <person name="Liao H.L."/>
            <person name="Branco S."/>
            <person name="Kuo A."/>
            <person name="LaButti K."/>
            <person name="Lipzen A."/>
            <person name="Andreopoulos W."/>
            <person name="Pangilinan J."/>
            <person name="Riley R."/>
            <person name="Hundley H."/>
            <person name="Na H."/>
            <person name="Barry K."/>
            <person name="Grigoriev I.V."/>
            <person name="Stajich J.E."/>
            <person name="Kennedy P.G."/>
        </authorList>
    </citation>
    <scope>NUCLEOTIDE SEQUENCE</scope>
    <source>
        <strain evidence="3">FC203</strain>
    </source>
</reference>
<evidence type="ECO:0000313" key="4">
    <source>
        <dbReference type="Proteomes" id="UP001195769"/>
    </source>
</evidence>
<sequence>MYLSKRELIIAFHDFVVAHKVMVQRNVLHRDLSPNNFIISNGRSYFIDFDHAQIIMEGNTGVHSQGTGTVPYISIRLLYAATVIERANGKQTDLQMEQWGQAIEDMGTVTLRLALGTYLVIIMFYIPQHTSDLLKSSACLSESSEGRLSNSEAFLAFPILGTMSCPCLFDFTGAFFTWLSVIDYV</sequence>
<organism evidence="3 4">
    <name type="scientific">Suillus fuscotomentosus</name>
    <dbReference type="NCBI Taxonomy" id="1912939"/>
    <lineage>
        <taxon>Eukaryota</taxon>
        <taxon>Fungi</taxon>
        <taxon>Dikarya</taxon>
        <taxon>Basidiomycota</taxon>
        <taxon>Agaricomycotina</taxon>
        <taxon>Agaricomycetes</taxon>
        <taxon>Agaricomycetidae</taxon>
        <taxon>Boletales</taxon>
        <taxon>Suillineae</taxon>
        <taxon>Suillaceae</taxon>
        <taxon>Suillus</taxon>
    </lineage>
</organism>
<keyword evidence="1" id="KW-1133">Transmembrane helix</keyword>
<keyword evidence="1" id="KW-0812">Transmembrane</keyword>
<accession>A0AAD4HEI8</accession>
<dbReference type="RefSeq" id="XP_041218135.1">
    <property type="nucleotide sequence ID" value="XM_041368506.1"/>
</dbReference>
<feature type="transmembrane region" description="Helical" evidence="1">
    <location>
        <begin position="153"/>
        <end position="179"/>
    </location>
</feature>
<dbReference type="GeneID" id="64662804"/>
<feature type="transmembrane region" description="Helical" evidence="1">
    <location>
        <begin position="109"/>
        <end position="126"/>
    </location>
</feature>
<dbReference type="Pfam" id="PF17667">
    <property type="entry name" value="Pkinase_fungal"/>
    <property type="match status" value="1"/>
</dbReference>
<dbReference type="InterPro" id="IPR008266">
    <property type="entry name" value="Tyr_kinase_AS"/>
</dbReference>
<dbReference type="Proteomes" id="UP001195769">
    <property type="component" value="Unassembled WGS sequence"/>
</dbReference>
<dbReference type="PROSITE" id="PS00109">
    <property type="entry name" value="PROTEIN_KINASE_TYR"/>
    <property type="match status" value="1"/>
</dbReference>
<dbReference type="InterPro" id="IPR000719">
    <property type="entry name" value="Prot_kinase_dom"/>
</dbReference>
<dbReference type="EMBL" id="JABBWK010000126">
    <property type="protein sequence ID" value="KAG1891659.1"/>
    <property type="molecule type" value="Genomic_DNA"/>
</dbReference>